<dbReference type="Gene3D" id="2.40.100.20">
    <property type="match status" value="1"/>
</dbReference>
<evidence type="ECO:0000259" key="1">
    <source>
        <dbReference type="Pfam" id="PF18050"/>
    </source>
</evidence>
<evidence type="ECO:0000313" key="3">
    <source>
        <dbReference type="Proteomes" id="UP000824142"/>
    </source>
</evidence>
<protein>
    <recommendedName>
        <fullName evidence="1">Cyclophilin-like domain-containing protein</fullName>
    </recommendedName>
</protein>
<organism evidence="2 3">
    <name type="scientific">Candidatus Enterousia avicola</name>
    <dbReference type="NCBI Taxonomy" id="2840787"/>
    <lineage>
        <taxon>Bacteria</taxon>
        <taxon>Pseudomonadati</taxon>
        <taxon>Pseudomonadota</taxon>
        <taxon>Alphaproteobacteria</taxon>
        <taxon>Candidatus Enterousia</taxon>
    </lineage>
</organism>
<dbReference type="AlphaFoldDB" id="A0A9D1SMK7"/>
<reference evidence="2" key="1">
    <citation type="submission" date="2020-10" db="EMBL/GenBank/DDBJ databases">
        <authorList>
            <person name="Gilroy R."/>
        </authorList>
    </citation>
    <scope>NUCLEOTIDE SEQUENCE</scope>
    <source>
        <strain evidence="2">CHK136-897</strain>
    </source>
</reference>
<dbReference type="InterPro" id="IPR029000">
    <property type="entry name" value="Cyclophilin-like_dom_sf"/>
</dbReference>
<comment type="caution">
    <text evidence="2">The sequence shown here is derived from an EMBL/GenBank/DDBJ whole genome shotgun (WGS) entry which is preliminary data.</text>
</comment>
<dbReference type="EMBL" id="DVNO01000006">
    <property type="protein sequence ID" value="HIU65183.1"/>
    <property type="molecule type" value="Genomic_DNA"/>
</dbReference>
<proteinExistence type="predicted"/>
<dbReference type="Pfam" id="PF18050">
    <property type="entry name" value="Cyclophil_like2"/>
    <property type="match status" value="1"/>
</dbReference>
<evidence type="ECO:0000313" key="2">
    <source>
        <dbReference type="EMBL" id="HIU65183.1"/>
    </source>
</evidence>
<gene>
    <name evidence="2" type="ORF">IAC63_00895</name>
</gene>
<name>A0A9D1SMK7_9PROT</name>
<reference evidence="2" key="2">
    <citation type="journal article" date="2021" name="PeerJ">
        <title>Extensive microbial diversity within the chicken gut microbiome revealed by metagenomics and culture.</title>
        <authorList>
            <person name="Gilroy R."/>
            <person name="Ravi A."/>
            <person name="Getino M."/>
            <person name="Pursley I."/>
            <person name="Horton D.L."/>
            <person name="Alikhan N.F."/>
            <person name="Baker D."/>
            <person name="Gharbi K."/>
            <person name="Hall N."/>
            <person name="Watson M."/>
            <person name="Adriaenssens E.M."/>
            <person name="Foster-Nyarko E."/>
            <person name="Jarju S."/>
            <person name="Secka A."/>
            <person name="Antonio M."/>
            <person name="Oren A."/>
            <person name="Chaudhuri R.R."/>
            <person name="La Ragione R."/>
            <person name="Hildebrand F."/>
            <person name="Pallen M.J."/>
        </authorList>
    </citation>
    <scope>NUCLEOTIDE SEQUENCE</scope>
    <source>
        <strain evidence="2">CHK136-897</strain>
    </source>
</reference>
<dbReference type="SUPFAM" id="SSF50891">
    <property type="entry name" value="Cyclophilin-like"/>
    <property type="match status" value="1"/>
</dbReference>
<feature type="domain" description="Cyclophilin-like" evidence="1">
    <location>
        <begin position="31"/>
        <end position="140"/>
    </location>
</feature>
<accession>A0A9D1SMK7</accession>
<dbReference type="InterPro" id="IPR041183">
    <property type="entry name" value="Cyclophilin-like"/>
</dbReference>
<dbReference type="Proteomes" id="UP000824142">
    <property type="component" value="Unassembled WGS sequence"/>
</dbReference>
<sequence length="143" mass="16081">MKNLASIIIVAMFYIIPIKCMGQDMKIRLLFDGKETIVRMADNAAVTQFIAMLPADFEFSDFAGQEKISYFPEPIKLDGVARGMVASKGKMFIYVPWGNFGFYYKDHGTTLDKSLIPMGEIEQGLNNLEAQKGKFTAHIELVQ</sequence>